<gene>
    <name evidence="2" type="ORF">PCOR1329_LOCUS83517</name>
</gene>
<reference evidence="2" key="1">
    <citation type="submission" date="2023-10" db="EMBL/GenBank/DDBJ databases">
        <authorList>
            <person name="Chen Y."/>
            <person name="Shah S."/>
            <person name="Dougan E. K."/>
            <person name="Thang M."/>
            <person name="Chan C."/>
        </authorList>
    </citation>
    <scope>NUCLEOTIDE SEQUENCE [LARGE SCALE GENOMIC DNA]</scope>
</reference>
<protein>
    <submittedName>
        <fullName evidence="2">Uncharacterized protein</fullName>
    </submittedName>
</protein>
<feature type="region of interest" description="Disordered" evidence="1">
    <location>
        <begin position="73"/>
        <end position="109"/>
    </location>
</feature>
<evidence type="ECO:0000313" key="3">
    <source>
        <dbReference type="Proteomes" id="UP001189429"/>
    </source>
</evidence>
<proteinExistence type="predicted"/>
<comment type="caution">
    <text evidence="2">The sequence shown here is derived from an EMBL/GenBank/DDBJ whole genome shotgun (WGS) entry which is preliminary data.</text>
</comment>
<accession>A0ABN9Y8K0</accession>
<feature type="non-terminal residue" evidence="2">
    <location>
        <position position="109"/>
    </location>
</feature>
<keyword evidence="3" id="KW-1185">Reference proteome</keyword>
<dbReference type="EMBL" id="CAUYUJ010022107">
    <property type="protein sequence ID" value="CAK0908964.1"/>
    <property type="molecule type" value="Genomic_DNA"/>
</dbReference>
<dbReference type="Proteomes" id="UP001189429">
    <property type="component" value="Unassembled WGS sequence"/>
</dbReference>
<organism evidence="2 3">
    <name type="scientific">Prorocentrum cordatum</name>
    <dbReference type="NCBI Taxonomy" id="2364126"/>
    <lineage>
        <taxon>Eukaryota</taxon>
        <taxon>Sar</taxon>
        <taxon>Alveolata</taxon>
        <taxon>Dinophyceae</taxon>
        <taxon>Prorocentrales</taxon>
        <taxon>Prorocentraceae</taxon>
        <taxon>Prorocentrum</taxon>
    </lineage>
</organism>
<name>A0ABN9Y8K0_9DINO</name>
<sequence>MTVPLQSFLGDVDCTARDATFVTSVADWLGGHGTTAAQDLARLDVGDLLSRDLENPRLKRGFVRRAVAEAARAATERENTARASGSATTRVSISDKFPDMGLRGQDAQS</sequence>
<evidence type="ECO:0000256" key="1">
    <source>
        <dbReference type="SAM" id="MobiDB-lite"/>
    </source>
</evidence>
<evidence type="ECO:0000313" key="2">
    <source>
        <dbReference type="EMBL" id="CAK0908964.1"/>
    </source>
</evidence>